<feature type="compositionally biased region" description="Basic and acidic residues" evidence="2">
    <location>
        <begin position="24"/>
        <end position="48"/>
    </location>
</feature>
<evidence type="ECO:0000256" key="1">
    <source>
        <dbReference type="SAM" id="Coils"/>
    </source>
</evidence>
<dbReference type="Proteomes" id="UP000005205">
    <property type="component" value="Unassembled WGS sequence"/>
</dbReference>
<evidence type="ECO:0000256" key="2">
    <source>
        <dbReference type="SAM" id="MobiDB-lite"/>
    </source>
</evidence>
<dbReference type="KEGG" id="acep:105622259"/>
<evidence type="ECO:0008006" key="5">
    <source>
        <dbReference type="Google" id="ProtNLM"/>
    </source>
</evidence>
<keyword evidence="1" id="KW-0175">Coiled coil</keyword>
<protein>
    <recommendedName>
        <fullName evidence="5">Mos1 transposase HTH domain-containing protein</fullName>
    </recommendedName>
</protein>
<organism evidence="3 4">
    <name type="scientific">Atta cephalotes</name>
    <name type="common">Leafcutter ant</name>
    <dbReference type="NCBI Taxonomy" id="12957"/>
    <lineage>
        <taxon>Eukaryota</taxon>
        <taxon>Metazoa</taxon>
        <taxon>Ecdysozoa</taxon>
        <taxon>Arthropoda</taxon>
        <taxon>Hexapoda</taxon>
        <taxon>Insecta</taxon>
        <taxon>Pterygota</taxon>
        <taxon>Neoptera</taxon>
        <taxon>Endopterygota</taxon>
        <taxon>Hymenoptera</taxon>
        <taxon>Apocrita</taxon>
        <taxon>Aculeata</taxon>
        <taxon>Formicoidea</taxon>
        <taxon>Formicidae</taxon>
        <taxon>Myrmicinae</taxon>
        <taxon>Atta</taxon>
    </lineage>
</organism>
<dbReference type="EMBL" id="ADTU01021482">
    <property type="status" value="NOT_ANNOTATED_CDS"/>
    <property type="molecule type" value="Genomic_DNA"/>
</dbReference>
<evidence type="ECO:0000313" key="3">
    <source>
        <dbReference type="EnsemblMetazoa" id="XP_012059069.1"/>
    </source>
</evidence>
<sequence>MLGSCFSSDTLKKTAVYEWHERFKSGRESVEDDERSDRPSTSKIDENINKNLGVDGGISSRNFTLSVEFVGDEVSLGENDMTDELSVSGGMSGKILLERPKTRVIEFERKVKEFEGEVKEFEEEMKEKEKVELAKAMRPRLGDSDFENPQGVPGILGLEVSALHDRPDF</sequence>
<feature type="region of interest" description="Disordered" evidence="2">
    <location>
        <begin position="24"/>
        <end position="56"/>
    </location>
</feature>
<reference evidence="4" key="1">
    <citation type="journal article" date="2011" name="PLoS Genet.">
        <title>The genome sequence of the leaf-cutter ant Atta cephalotes reveals insights into its obligate symbiotic lifestyle.</title>
        <authorList>
            <person name="Suen G."/>
            <person name="Teiling C."/>
            <person name="Li L."/>
            <person name="Holt C."/>
            <person name="Abouheif E."/>
            <person name="Bornberg-Bauer E."/>
            <person name="Bouffard P."/>
            <person name="Caldera E.J."/>
            <person name="Cash E."/>
            <person name="Cavanaugh A."/>
            <person name="Denas O."/>
            <person name="Elhaik E."/>
            <person name="Fave M.J."/>
            <person name="Gadau J."/>
            <person name="Gibson J.D."/>
            <person name="Graur D."/>
            <person name="Grubbs K.J."/>
            <person name="Hagen D.E."/>
            <person name="Harkins T.T."/>
            <person name="Helmkampf M."/>
            <person name="Hu H."/>
            <person name="Johnson B.R."/>
            <person name="Kim J."/>
            <person name="Marsh S.E."/>
            <person name="Moeller J.A."/>
            <person name="Munoz-Torres M.C."/>
            <person name="Murphy M.C."/>
            <person name="Naughton M.C."/>
            <person name="Nigam S."/>
            <person name="Overson R."/>
            <person name="Rajakumar R."/>
            <person name="Reese J.T."/>
            <person name="Scott J.J."/>
            <person name="Smith C.R."/>
            <person name="Tao S."/>
            <person name="Tsutsui N.D."/>
            <person name="Viljakainen L."/>
            <person name="Wissler L."/>
            <person name="Yandell M.D."/>
            <person name="Zimmer F."/>
            <person name="Taylor J."/>
            <person name="Slater S.C."/>
            <person name="Clifton S.W."/>
            <person name="Warren W.C."/>
            <person name="Elsik C.G."/>
            <person name="Smith C.D."/>
            <person name="Weinstock G.M."/>
            <person name="Gerardo N.M."/>
            <person name="Currie C.R."/>
        </authorList>
    </citation>
    <scope>NUCLEOTIDE SEQUENCE [LARGE SCALE GENOMIC DNA]</scope>
</reference>
<dbReference type="OrthoDB" id="10017160at2759"/>
<accession>A0A158NNG1</accession>
<proteinExistence type="predicted"/>
<keyword evidence="4" id="KW-1185">Reference proteome</keyword>
<gene>
    <name evidence="3" type="primary">105622259</name>
</gene>
<feature type="coiled-coil region" evidence="1">
    <location>
        <begin position="104"/>
        <end position="131"/>
    </location>
</feature>
<reference evidence="3" key="2">
    <citation type="submission" date="2016-04" db="UniProtKB">
        <authorList>
            <consortium name="EnsemblMetazoa"/>
        </authorList>
    </citation>
    <scope>IDENTIFICATION</scope>
</reference>
<dbReference type="AlphaFoldDB" id="A0A158NNG1"/>
<evidence type="ECO:0000313" key="4">
    <source>
        <dbReference type="Proteomes" id="UP000005205"/>
    </source>
</evidence>
<name>A0A158NNG1_ATTCE</name>
<dbReference type="InParanoid" id="A0A158NNG1"/>
<dbReference type="EnsemblMetazoa" id="XM_012203679.1">
    <property type="protein sequence ID" value="XP_012059069.1"/>
    <property type="gene ID" value="LOC105622259"/>
</dbReference>